<evidence type="ECO:0000256" key="1">
    <source>
        <dbReference type="ARBA" id="ARBA00004167"/>
    </source>
</evidence>
<dbReference type="Gene3D" id="3.80.10.10">
    <property type="entry name" value="Ribonuclease Inhibitor"/>
    <property type="match status" value="2"/>
</dbReference>
<evidence type="ECO:0000256" key="5">
    <source>
        <dbReference type="ARBA" id="ARBA00022737"/>
    </source>
</evidence>
<dbReference type="InterPro" id="IPR003591">
    <property type="entry name" value="Leu-rich_rpt_typical-subtyp"/>
</dbReference>
<dbReference type="InterPro" id="IPR001611">
    <property type="entry name" value="Leu-rich_rpt"/>
</dbReference>
<keyword evidence="6" id="KW-1133">Transmembrane helix</keyword>
<protein>
    <recommendedName>
        <fullName evidence="11">LRAT domain-containing protein</fullName>
    </recommendedName>
</protein>
<feature type="domain" description="LRAT" evidence="11">
    <location>
        <begin position="20"/>
        <end position="145"/>
    </location>
</feature>
<dbReference type="GO" id="GO:0016020">
    <property type="term" value="C:membrane"/>
    <property type="evidence" value="ECO:0007669"/>
    <property type="project" value="UniProtKB-SubCell"/>
</dbReference>
<dbReference type="GO" id="GO:0006952">
    <property type="term" value="P:defense response"/>
    <property type="evidence" value="ECO:0007669"/>
    <property type="project" value="UniProtKB-ARBA"/>
</dbReference>
<keyword evidence="13" id="KW-1185">Reference proteome</keyword>
<evidence type="ECO:0000256" key="6">
    <source>
        <dbReference type="ARBA" id="ARBA00022989"/>
    </source>
</evidence>
<organism evidence="12 13">
    <name type="scientific">Ilex paraguariensis</name>
    <name type="common">yerba mate</name>
    <dbReference type="NCBI Taxonomy" id="185542"/>
    <lineage>
        <taxon>Eukaryota</taxon>
        <taxon>Viridiplantae</taxon>
        <taxon>Streptophyta</taxon>
        <taxon>Embryophyta</taxon>
        <taxon>Tracheophyta</taxon>
        <taxon>Spermatophyta</taxon>
        <taxon>Magnoliopsida</taxon>
        <taxon>eudicotyledons</taxon>
        <taxon>Gunneridae</taxon>
        <taxon>Pentapetalae</taxon>
        <taxon>asterids</taxon>
        <taxon>campanulids</taxon>
        <taxon>Aquifoliales</taxon>
        <taxon>Aquifoliaceae</taxon>
        <taxon>Ilex</taxon>
    </lineage>
</organism>
<keyword evidence="7" id="KW-0472">Membrane</keyword>
<dbReference type="PANTHER" id="PTHR47986:SF13">
    <property type="entry name" value="RECEPTOR PROTEIN KINASE TMK1-LIKE"/>
    <property type="match status" value="1"/>
</dbReference>
<dbReference type="PANTHER" id="PTHR47986">
    <property type="entry name" value="OSJNBA0070M12.3 PROTEIN"/>
    <property type="match status" value="1"/>
</dbReference>
<dbReference type="FunFam" id="3.80.10.10:FF:000129">
    <property type="entry name" value="Leucine-rich repeat receptor-like kinase"/>
    <property type="match status" value="1"/>
</dbReference>
<dbReference type="Proteomes" id="UP001642360">
    <property type="component" value="Unassembled WGS sequence"/>
</dbReference>
<keyword evidence="8" id="KW-0675">Receptor</keyword>
<gene>
    <name evidence="12" type="ORF">ILEXP_LOCUS31491</name>
</gene>
<name>A0ABC8T6D1_9AQUA</name>
<evidence type="ECO:0000256" key="7">
    <source>
        <dbReference type="ARBA" id="ARBA00023136"/>
    </source>
</evidence>
<keyword evidence="5" id="KW-0677">Repeat</keyword>
<dbReference type="GO" id="GO:0051707">
    <property type="term" value="P:response to other organism"/>
    <property type="evidence" value="ECO:0007669"/>
    <property type="project" value="UniProtKB-ARBA"/>
</dbReference>
<dbReference type="SUPFAM" id="SSF52058">
    <property type="entry name" value="L domain-like"/>
    <property type="match status" value="1"/>
</dbReference>
<sequence length="697" mass="75480">MGLLSNRVDRDSLKPGDHIYSWRSVYIYAHHGIYVGDNKVIHFTRRGQELRIGTVLDVLLVSSRSSRTHVPCSTCNPQDEDHGVVSSCLNCFLDGGILYRLNPDDVVVHRANYLYTNGFGCYNVFNNNCEDFAIYCKTGLLVLDQRTMGQSGQAVSIIGGPLAAVLSTPLRLVTNNVYGMAVTAVGVYCASRVAADIGMRSDVLKVSVEDLTRRLATCTLQVVEPSLPAVAPPGIFSGVTDSNDLAILNQFRDGLENPELLNWTTSDDPCGPPSWPHIVCSGNKVSQIQVQILNLKGTLPKNLNQLPMLSNLGLQKNQFSGMLPSFSGLSELRYAYLGHNNFDTIPSDFFNGLVKLEVLALDYNPQNATTGWLLPSELQNSIQLTNLTLMSCNLVGPLPKFLGNMPSLSVLFLSFNRIFGGIPMSFKDSVLKMLWLNQQSGDGMTGPIDAVSTLGSLNSKIPENIGNLTLLKDLNLNDNDLVGLIPDSLASMDLFSLDLNNNQFMGPIPKFKAANVTYESNPFCQSIPGVPCAPEVMALLKFLDAINYPSKFASTWSGNNPCDGPWLALTCDVNRKVSTVTLPESNLTGTLSPSIANLDSLTQIILRSNQLTGPIPTNWTSLKSLTLLDLSNNNLSPPLPNFNSTVNLVLYGNPLLNSNTSRPTAPPGNSPSEGSQPRTPPPSPTTGSIYNNVPTVG</sequence>
<accession>A0ABC8T6D1</accession>
<dbReference type="AlphaFoldDB" id="A0ABC8T6D1"/>
<evidence type="ECO:0000313" key="13">
    <source>
        <dbReference type="Proteomes" id="UP001642360"/>
    </source>
</evidence>
<dbReference type="SMART" id="SM00369">
    <property type="entry name" value="LRR_TYP"/>
    <property type="match status" value="5"/>
</dbReference>
<evidence type="ECO:0000256" key="3">
    <source>
        <dbReference type="ARBA" id="ARBA00022692"/>
    </source>
</evidence>
<dbReference type="InterPro" id="IPR032675">
    <property type="entry name" value="LRR_dom_sf"/>
</dbReference>
<comment type="subcellular location">
    <subcellularLocation>
        <location evidence="1">Membrane</location>
        <topology evidence="1">Single-pass membrane protein</topology>
    </subcellularLocation>
</comment>
<keyword evidence="2" id="KW-0433">Leucine-rich repeat</keyword>
<evidence type="ECO:0000313" key="12">
    <source>
        <dbReference type="EMBL" id="CAK9162613.1"/>
    </source>
</evidence>
<dbReference type="Pfam" id="PF04970">
    <property type="entry name" value="LRAT"/>
    <property type="match status" value="1"/>
</dbReference>
<dbReference type="InterPro" id="IPR052422">
    <property type="entry name" value="Auxin_Ser/Thr_Kinase"/>
</dbReference>
<feature type="compositionally biased region" description="Polar residues" evidence="10">
    <location>
        <begin position="687"/>
        <end position="697"/>
    </location>
</feature>
<evidence type="ECO:0000256" key="10">
    <source>
        <dbReference type="SAM" id="MobiDB-lite"/>
    </source>
</evidence>
<keyword evidence="3" id="KW-0812">Transmembrane</keyword>
<dbReference type="InterPro" id="IPR007053">
    <property type="entry name" value="LRAT_dom"/>
</dbReference>
<evidence type="ECO:0000256" key="4">
    <source>
        <dbReference type="ARBA" id="ARBA00022729"/>
    </source>
</evidence>
<keyword evidence="4" id="KW-0732">Signal</keyword>
<evidence type="ECO:0000256" key="2">
    <source>
        <dbReference type="ARBA" id="ARBA00022614"/>
    </source>
</evidence>
<dbReference type="Gene3D" id="3.90.1720.10">
    <property type="entry name" value="endopeptidase domain like (from Nostoc punctiforme)"/>
    <property type="match status" value="1"/>
</dbReference>
<comment type="caution">
    <text evidence="12">The sequence shown here is derived from an EMBL/GenBank/DDBJ whole genome shotgun (WGS) entry which is preliminary data.</text>
</comment>
<dbReference type="EMBL" id="CAUOFW020003912">
    <property type="protein sequence ID" value="CAK9162613.1"/>
    <property type="molecule type" value="Genomic_DNA"/>
</dbReference>
<dbReference type="PROSITE" id="PS51934">
    <property type="entry name" value="LRAT"/>
    <property type="match status" value="1"/>
</dbReference>
<feature type="region of interest" description="Disordered" evidence="10">
    <location>
        <begin position="657"/>
        <end position="697"/>
    </location>
</feature>
<keyword evidence="9" id="KW-0325">Glycoprotein</keyword>
<dbReference type="Pfam" id="PF08263">
    <property type="entry name" value="LRRNT_2"/>
    <property type="match status" value="2"/>
</dbReference>
<dbReference type="Pfam" id="PF00560">
    <property type="entry name" value="LRR_1"/>
    <property type="match status" value="2"/>
</dbReference>
<evidence type="ECO:0000256" key="9">
    <source>
        <dbReference type="ARBA" id="ARBA00023180"/>
    </source>
</evidence>
<proteinExistence type="predicted"/>
<evidence type="ECO:0000259" key="11">
    <source>
        <dbReference type="PROSITE" id="PS51934"/>
    </source>
</evidence>
<dbReference type="InterPro" id="IPR013210">
    <property type="entry name" value="LRR_N_plant-typ"/>
</dbReference>
<evidence type="ECO:0000256" key="8">
    <source>
        <dbReference type="ARBA" id="ARBA00023170"/>
    </source>
</evidence>
<reference evidence="12 13" key="1">
    <citation type="submission" date="2024-02" db="EMBL/GenBank/DDBJ databases">
        <authorList>
            <person name="Vignale AGUSTIN F."/>
            <person name="Sosa J E."/>
            <person name="Modenutti C."/>
        </authorList>
    </citation>
    <scope>NUCLEOTIDE SEQUENCE [LARGE SCALE GENOMIC DNA]</scope>
</reference>